<keyword evidence="4" id="KW-1185">Reference proteome</keyword>
<sequence length="1280" mass="150403">MFDIHPSHLRTLSLAEIFQEFFDFRKRPARYFASRSKQKLKNKLMKYDTKINLFMKNTCSIFISLSDQKKIMRITNTTSKFFKCSNLLDLVGNPIAMLQPEWIQDKMQQMLTLLQDEGDMHLVKLGEYFTFMRDLKLNIFPVILRAQMCIISNQQLGLSLFIQKLDNYEKYIVCDSSYKILNHNENFIFQNLKLSLQIFDKRESQDLFKDKDIRHLIPYLLALKQSEISDVNGLDEFEEQIGIRKIQNSQSQIYTTLLMLPKDVEKFNCSEKFDNNSNPYSIEKYLNELDIFSYNFSVVTFSLYKIKDQKNQLNDLLIIEVTKIKQIKRISELNEQLQILQINLQNKFPTYNLKVPILSQNQHLEQKFQQNSQMDLEKQGQNLQKIGLNELSAKATQSELERKGLSSLLTQVEMNQLDDKQHKLQNENNIENLLIQSESRANHFYNINSNRHLSNPNLAYLDLQSTKRISEQQINLSKQNISYSFQHLLHPTQTQLESPAFQNKKIHILEDNCVAFYEPIYLDNFNETNPQQKSSLLQLQSLSKVEKQTTFNQNADFLNNQNNQRKFDDDDNDDDEDDEEHQNVSDVSNADQVVNFGMEDDCSEESSTKEQKKQVIDDSCSINSTQSQIFSKRRSLFDMVLRSKKSKEIVLAKSIGFISLLVILFVTIFLYFKLDNYFNLETKYYQNLLIGPQLFECYLQVLRGTEIQTIIGVDKLYHFLPASQYNVSDFMFAKNESISKLSQMTTDLGSFEQNIINNGLEDELINKSSQIILENMMEKSIYNVTFTSLYQLLNIPSNMRQYTYFGTIDSRTYIYSNYQSFIDIFTGILEVQGNLANDQLQNTKDLIILSFIIYEIACLLSSLIILPLYYIIQLKNENILKLFSTFNADFLRFMIEKYRTAGNLDLFNVQNQQHYIKGSSLKSKNDKEQFSMFKNQHKIYQKNNKNINTNNQPQQLMKKKRQVSKTNQLQKFSVKVSMISFLVFFTISIYSILNYIITKDYFNNFTYNIQELSLIAQTKSQLSLSYAAVDLLYNSYAYNFNQSDVDSILYAYNKFIDNELQQKIQQLQQIQQNFQSNSRSFIPNYQDILLQTLNKNACSILSSEYINKYSNLQIVNGDKNSYQNCQNAYLGILPQGLIVSLNLAIQKFKALEQLYISTRTNAKLFFYKVAMWDLQNNFKQFDYLYYQVRVILETLSQFMLISSKDYISYLQYIQFVLFLYSICVTTIILFFLWNKYVTWIDQSVFKTISLLSLVPIENQLENPYIVSYLNKEKSKMKQDH</sequence>
<dbReference type="RefSeq" id="XP_001021149.2">
    <property type="nucleotide sequence ID" value="XM_001021149.2"/>
</dbReference>
<feature type="transmembrane region" description="Helical" evidence="2">
    <location>
        <begin position="1212"/>
        <end position="1233"/>
    </location>
</feature>
<protein>
    <submittedName>
        <fullName evidence="3">Transmembrane protein, putative</fullName>
    </submittedName>
</protein>
<dbReference type="KEGG" id="tet:TTHERM_00310770"/>
<name>I7M969_TETTS</name>
<feature type="transmembrane region" description="Helical" evidence="2">
    <location>
        <begin position="976"/>
        <end position="997"/>
    </location>
</feature>
<dbReference type="Proteomes" id="UP000009168">
    <property type="component" value="Unassembled WGS sequence"/>
</dbReference>
<dbReference type="PANTHER" id="PTHR31600">
    <property type="entry name" value="TINY MACROCYSTS PROTEIN B-RELATED"/>
    <property type="match status" value="1"/>
</dbReference>
<dbReference type="GeneID" id="7840987"/>
<evidence type="ECO:0000313" key="3">
    <source>
        <dbReference type="EMBL" id="EAS00903.2"/>
    </source>
</evidence>
<reference evidence="4" key="1">
    <citation type="journal article" date="2006" name="PLoS Biol.">
        <title>Macronuclear genome sequence of the ciliate Tetrahymena thermophila, a model eukaryote.</title>
        <authorList>
            <person name="Eisen J.A."/>
            <person name="Coyne R.S."/>
            <person name="Wu M."/>
            <person name="Wu D."/>
            <person name="Thiagarajan M."/>
            <person name="Wortman J.R."/>
            <person name="Badger J.H."/>
            <person name="Ren Q."/>
            <person name="Amedeo P."/>
            <person name="Jones K.M."/>
            <person name="Tallon L.J."/>
            <person name="Delcher A.L."/>
            <person name="Salzberg S.L."/>
            <person name="Silva J.C."/>
            <person name="Haas B.J."/>
            <person name="Majoros W.H."/>
            <person name="Farzad M."/>
            <person name="Carlton J.M."/>
            <person name="Smith R.K. Jr."/>
            <person name="Garg J."/>
            <person name="Pearlman R.E."/>
            <person name="Karrer K.M."/>
            <person name="Sun L."/>
            <person name="Manning G."/>
            <person name="Elde N.C."/>
            <person name="Turkewitz A.P."/>
            <person name="Asai D.J."/>
            <person name="Wilkes D.E."/>
            <person name="Wang Y."/>
            <person name="Cai H."/>
            <person name="Collins K."/>
            <person name="Stewart B.A."/>
            <person name="Lee S.R."/>
            <person name="Wilamowska K."/>
            <person name="Weinberg Z."/>
            <person name="Ruzzo W.L."/>
            <person name="Wloga D."/>
            <person name="Gaertig J."/>
            <person name="Frankel J."/>
            <person name="Tsao C.-C."/>
            <person name="Gorovsky M.A."/>
            <person name="Keeling P.J."/>
            <person name="Waller R.F."/>
            <person name="Patron N.J."/>
            <person name="Cherry J.M."/>
            <person name="Stover N.A."/>
            <person name="Krieger C.J."/>
            <person name="del Toro C."/>
            <person name="Ryder H.F."/>
            <person name="Williamson S.C."/>
            <person name="Barbeau R.A."/>
            <person name="Hamilton E.P."/>
            <person name="Orias E."/>
        </authorList>
    </citation>
    <scope>NUCLEOTIDE SEQUENCE [LARGE SCALE GENOMIC DNA]</scope>
    <source>
        <strain evidence="4">SB210</strain>
    </source>
</reference>
<keyword evidence="2" id="KW-1133">Transmembrane helix</keyword>
<proteinExistence type="predicted"/>
<evidence type="ECO:0000313" key="4">
    <source>
        <dbReference type="Proteomes" id="UP000009168"/>
    </source>
</evidence>
<feature type="compositionally biased region" description="Acidic residues" evidence="1">
    <location>
        <begin position="569"/>
        <end position="580"/>
    </location>
</feature>
<feature type="transmembrane region" description="Helical" evidence="2">
    <location>
        <begin position="846"/>
        <end position="872"/>
    </location>
</feature>
<gene>
    <name evidence="3" type="ORF">TTHERM_00310770</name>
</gene>
<dbReference type="InParanoid" id="I7M969"/>
<evidence type="ECO:0000256" key="2">
    <source>
        <dbReference type="SAM" id="Phobius"/>
    </source>
</evidence>
<evidence type="ECO:0000256" key="1">
    <source>
        <dbReference type="SAM" id="MobiDB-lite"/>
    </source>
</evidence>
<dbReference type="EMBL" id="GG662608">
    <property type="protein sequence ID" value="EAS00903.2"/>
    <property type="molecule type" value="Genomic_DNA"/>
</dbReference>
<feature type="region of interest" description="Disordered" evidence="1">
    <location>
        <begin position="555"/>
        <end position="586"/>
    </location>
</feature>
<feature type="transmembrane region" description="Helical" evidence="2">
    <location>
        <begin position="649"/>
        <end position="672"/>
    </location>
</feature>
<feature type="compositionally biased region" description="Low complexity" evidence="1">
    <location>
        <begin position="555"/>
        <end position="564"/>
    </location>
</feature>
<dbReference type="AlphaFoldDB" id="I7M969"/>
<dbReference type="PANTHER" id="PTHR31600:SF2">
    <property type="entry name" value="GAMETE ENRICHED GENE 10 PROTEIN-RELATED"/>
    <property type="match status" value="1"/>
</dbReference>
<dbReference type="InterPro" id="IPR052994">
    <property type="entry name" value="Tiny_macrocysts_regulators"/>
</dbReference>
<keyword evidence="2" id="KW-0472">Membrane</keyword>
<accession>I7M969</accession>
<keyword evidence="2 3" id="KW-0812">Transmembrane</keyword>
<organism evidence="3 4">
    <name type="scientific">Tetrahymena thermophila (strain SB210)</name>
    <dbReference type="NCBI Taxonomy" id="312017"/>
    <lineage>
        <taxon>Eukaryota</taxon>
        <taxon>Sar</taxon>
        <taxon>Alveolata</taxon>
        <taxon>Ciliophora</taxon>
        <taxon>Intramacronucleata</taxon>
        <taxon>Oligohymenophorea</taxon>
        <taxon>Hymenostomatida</taxon>
        <taxon>Tetrahymenina</taxon>
        <taxon>Tetrahymenidae</taxon>
        <taxon>Tetrahymena</taxon>
    </lineage>
</organism>